<comment type="caution">
    <text evidence="3">The sequence shown here is derived from an EMBL/GenBank/DDBJ whole genome shotgun (WGS) entry which is preliminary data.</text>
</comment>
<evidence type="ECO:0000256" key="2">
    <source>
        <dbReference type="SAM" id="Phobius"/>
    </source>
</evidence>
<evidence type="ECO:0000256" key="1">
    <source>
        <dbReference type="SAM" id="Coils"/>
    </source>
</evidence>
<protein>
    <recommendedName>
        <fullName evidence="5">Chromosome partitioning protein ParA</fullName>
    </recommendedName>
</protein>
<evidence type="ECO:0000313" key="4">
    <source>
        <dbReference type="Proteomes" id="UP001500141"/>
    </source>
</evidence>
<dbReference type="RefSeq" id="WP_264542695.1">
    <property type="nucleotide sequence ID" value="NZ_BAABIP010000005.1"/>
</dbReference>
<gene>
    <name evidence="3" type="ORF">GCM10023230_02150</name>
</gene>
<dbReference type="EMBL" id="BAABIP010000005">
    <property type="protein sequence ID" value="GAA4757828.1"/>
    <property type="molecule type" value="Genomic_DNA"/>
</dbReference>
<feature type="transmembrane region" description="Helical" evidence="2">
    <location>
        <begin position="12"/>
        <end position="30"/>
    </location>
</feature>
<keyword evidence="4" id="KW-1185">Reference proteome</keyword>
<accession>A0ABP8ZIU2</accession>
<keyword evidence="2" id="KW-1133">Transmembrane helix</keyword>
<organism evidence="3 4">
    <name type="scientific">Flavobacterium hankyongi</name>
    <dbReference type="NCBI Taxonomy" id="1176532"/>
    <lineage>
        <taxon>Bacteria</taxon>
        <taxon>Pseudomonadati</taxon>
        <taxon>Bacteroidota</taxon>
        <taxon>Flavobacteriia</taxon>
        <taxon>Flavobacteriales</taxon>
        <taxon>Flavobacteriaceae</taxon>
        <taxon>Flavobacterium</taxon>
    </lineage>
</organism>
<proteinExistence type="predicted"/>
<reference evidence="4" key="1">
    <citation type="journal article" date="2019" name="Int. J. Syst. Evol. Microbiol.">
        <title>The Global Catalogue of Microorganisms (GCM) 10K type strain sequencing project: providing services to taxonomists for standard genome sequencing and annotation.</title>
        <authorList>
            <consortium name="The Broad Institute Genomics Platform"/>
            <consortium name="The Broad Institute Genome Sequencing Center for Infectious Disease"/>
            <person name="Wu L."/>
            <person name="Ma J."/>
        </authorList>
    </citation>
    <scope>NUCLEOTIDE SEQUENCE [LARGE SCALE GENOMIC DNA]</scope>
    <source>
        <strain evidence="4">JCM 18198</strain>
    </source>
</reference>
<keyword evidence="1" id="KW-0175">Coiled coil</keyword>
<keyword evidence="2" id="KW-0812">Transmembrane</keyword>
<dbReference type="Proteomes" id="UP001500141">
    <property type="component" value="Unassembled WGS sequence"/>
</dbReference>
<evidence type="ECO:0000313" key="3">
    <source>
        <dbReference type="EMBL" id="GAA4757828.1"/>
    </source>
</evidence>
<name>A0ABP8ZIU2_9FLAO</name>
<sequence length="292" mass="32440">MSAQNSNNSGLKAIIAILSLLLIGSLIYMYKLTSDSKQVEEVLITEKDAVLKDLAIAKDSLESAISSNTTLSDELVAERDRVQKLIADIEKSKGDAQAMTKYKEEALKLRGSIARLMKEVEALKKENKNLVTRIDSTNVVLTDTRKVNDTLVSQNDYLAKTVERGSKLTVLNLQSTALKQRSSGKQVETDKASRADVLKISFMIAENQIAKSGDKTYYVQIIDSKNNVIGEKKTETFGDKNLTYSFIATVKYENKTVKVEKDLPVTNVQSGSYFVNIFDKSDLISKTSFTLR</sequence>
<feature type="coiled-coil region" evidence="1">
    <location>
        <begin position="99"/>
        <end position="133"/>
    </location>
</feature>
<evidence type="ECO:0008006" key="5">
    <source>
        <dbReference type="Google" id="ProtNLM"/>
    </source>
</evidence>
<keyword evidence="2" id="KW-0472">Membrane</keyword>